<evidence type="ECO:0000259" key="5">
    <source>
        <dbReference type="SMART" id="SM00563"/>
    </source>
</evidence>
<feature type="domain" description="Phospholipid/glycerol acyltransferase" evidence="5">
    <location>
        <begin position="72"/>
        <end position="186"/>
    </location>
</feature>
<keyword evidence="7" id="KW-1185">Reference proteome</keyword>
<dbReference type="GO" id="GO:0003841">
    <property type="term" value="F:1-acylglycerol-3-phosphate O-acyltransferase activity"/>
    <property type="evidence" value="ECO:0007669"/>
    <property type="project" value="TreeGrafter"/>
</dbReference>
<organism evidence="6 7">
    <name type="scientific">Fulvimarina pelagi HTCC2506</name>
    <dbReference type="NCBI Taxonomy" id="314231"/>
    <lineage>
        <taxon>Bacteria</taxon>
        <taxon>Pseudomonadati</taxon>
        <taxon>Pseudomonadota</taxon>
        <taxon>Alphaproteobacteria</taxon>
        <taxon>Hyphomicrobiales</taxon>
        <taxon>Aurantimonadaceae</taxon>
        <taxon>Fulvimarina</taxon>
    </lineage>
</organism>
<dbReference type="AlphaFoldDB" id="Q0G4N9"/>
<dbReference type="SUPFAM" id="SSF69593">
    <property type="entry name" value="Glycerol-3-phosphate (1)-acyltransferase"/>
    <property type="match status" value="1"/>
</dbReference>
<dbReference type="PANTHER" id="PTHR10434">
    <property type="entry name" value="1-ACYL-SN-GLYCEROL-3-PHOSPHATE ACYLTRANSFERASE"/>
    <property type="match status" value="1"/>
</dbReference>
<reference evidence="6 7" key="1">
    <citation type="journal article" date="2010" name="J. Bacteriol.">
        <title>Genome sequence of Fulvimarina pelagi HTCC2506T, a Mn(II)-oxidizing alphaproteobacterium possessing an aerobic anoxygenic photosynthetic gene cluster and Xanthorhodopsin.</title>
        <authorList>
            <person name="Kang I."/>
            <person name="Oh H.M."/>
            <person name="Lim S.I."/>
            <person name="Ferriera S."/>
            <person name="Giovannoni S.J."/>
            <person name="Cho J.C."/>
        </authorList>
    </citation>
    <scope>NUCLEOTIDE SEQUENCE [LARGE SCALE GENOMIC DNA]</scope>
    <source>
        <strain evidence="6 7">HTCC2506</strain>
    </source>
</reference>
<dbReference type="Pfam" id="PF01553">
    <property type="entry name" value="Acyltransferase"/>
    <property type="match status" value="1"/>
</dbReference>
<keyword evidence="3 6" id="KW-0012">Acyltransferase</keyword>
<gene>
    <name evidence="6" type="ORF">FP2506_11036</name>
</gene>
<protein>
    <submittedName>
        <fullName evidence="6">1-acyl-sn-glycerol-3-phosphate acyltransferase protein</fullName>
    </submittedName>
</protein>
<evidence type="ECO:0000313" key="7">
    <source>
        <dbReference type="Proteomes" id="UP000004310"/>
    </source>
</evidence>
<comment type="pathway">
    <text evidence="1">Lipid metabolism.</text>
</comment>
<dbReference type="HOGENOM" id="CLU_027938_5_1_5"/>
<evidence type="ECO:0000256" key="4">
    <source>
        <dbReference type="SAM" id="Phobius"/>
    </source>
</evidence>
<dbReference type="PANTHER" id="PTHR10434:SF40">
    <property type="entry name" value="1-ACYL-SN-GLYCEROL-3-PHOSPHATE ACYLTRANSFERASE"/>
    <property type="match status" value="1"/>
</dbReference>
<dbReference type="Proteomes" id="UP000004310">
    <property type="component" value="Unassembled WGS sequence"/>
</dbReference>
<dbReference type="RefSeq" id="WP_007067349.1">
    <property type="nucleotide sequence ID" value="NZ_DS022272.1"/>
</dbReference>
<dbReference type="InterPro" id="IPR002123">
    <property type="entry name" value="Plipid/glycerol_acylTrfase"/>
</dbReference>
<dbReference type="eggNOG" id="COG0204">
    <property type="taxonomic scope" value="Bacteria"/>
</dbReference>
<keyword evidence="4" id="KW-0472">Membrane</keyword>
<dbReference type="SMART" id="SM00563">
    <property type="entry name" value="PlsC"/>
    <property type="match status" value="1"/>
</dbReference>
<comment type="caution">
    <text evidence="6">The sequence shown here is derived from an EMBL/GenBank/DDBJ whole genome shotgun (WGS) entry which is preliminary data.</text>
</comment>
<keyword evidence="2 6" id="KW-0808">Transferase</keyword>
<evidence type="ECO:0000313" key="6">
    <source>
        <dbReference type="EMBL" id="EAU43375.1"/>
    </source>
</evidence>
<dbReference type="EMBL" id="AATP01000001">
    <property type="protein sequence ID" value="EAU43375.1"/>
    <property type="molecule type" value="Genomic_DNA"/>
</dbReference>
<sequence length="265" mass="29997">MLIVRSVLFQIAFYLNFVVRLLAALPLMFFVSEATNWRIINSWCRSSLWILKIFAGTRSEISGIENIPDGQSIIASKHQSFWDIIALVPHLDRPSFILKKELMRIPIFGQYARLMGMIPVDRQKRGGAIASMLENAKAAAAEGRQIVIFPEGTRSEPGSAPDYRQGIYRLYETLDLPVVPVALNSGLYWPRHDVRRWPGTAHAEFLEPIHPGLSRIDFFNRLRGSIEQRAGELLAETYHRDGLKPRTEQGRRKLEGALTAESAGE</sequence>
<proteinExistence type="predicted"/>
<evidence type="ECO:0000256" key="3">
    <source>
        <dbReference type="ARBA" id="ARBA00023315"/>
    </source>
</evidence>
<name>Q0G4N9_9HYPH</name>
<keyword evidence="4" id="KW-1133">Transmembrane helix</keyword>
<dbReference type="CDD" id="cd07989">
    <property type="entry name" value="LPLAT_AGPAT-like"/>
    <property type="match status" value="1"/>
</dbReference>
<dbReference type="GO" id="GO:0006654">
    <property type="term" value="P:phosphatidic acid biosynthetic process"/>
    <property type="evidence" value="ECO:0007669"/>
    <property type="project" value="TreeGrafter"/>
</dbReference>
<feature type="transmembrane region" description="Helical" evidence="4">
    <location>
        <begin position="7"/>
        <end position="31"/>
    </location>
</feature>
<dbReference type="STRING" id="217511.GCA_001463845_00956"/>
<accession>Q0G4N9</accession>
<evidence type="ECO:0000256" key="1">
    <source>
        <dbReference type="ARBA" id="ARBA00005189"/>
    </source>
</evidence>
<keyword evidence="4" id="KW-0812">Transmembrane</keyword>
<evidence type="ECO:0000256" key="2">
    <source>
        <dbReference type="ARBA" id="ARBA00022679"/>
    </source>
</evidence>